<dbReference type="OrthoDB" id="542013at2759"/>
<dbReference type="EMBL" id="NKCI01000044">
    <property type="protein sequence ID" value="RSL62491.1"/>
    <property type="molecule type" value="Genomic_DNA"/>
</dbReference>
<dbReference type="Gene3D" id="3.40.50.720">
    <property type="entry name" value="NAD(P)-binding Rossmann-like Domain"/>
    <property type="match status" value="1"/>
</dbReference>
<protein>
    <submittedName>
        <fullName evidence="2">Uncharacterized protein</fullName>
    </submittedName>
</protein>
<evidence type="ECO:0000313" key="3">
    <source>
        <dbReference type="Proteomes" id="UP000288168"/>
    </source>
</evidence>
<comment type="caution">
    <text evidence="2">The sequence shown here is derived from an EMBL/GenBank/DDBJ whole genome shotgun (WGS) entry which is preliminary data.</text>
</comment>
<dbReference type="AlphaFoldDB" id="A0A428QB19"/>
<dbReference type="Proteomes" id="UP000288168">
    <property type="component" value="Unassembled WGS sequence"/>
</dbReference>
<evidence type="ECO:0000313" key="2">
    <source>
        <dbReference type="EMBL" id="RSL62491.1"/>
    </source>
</evidence>
<proteinExistence type="predicted"/>
<keyword evidence="1" id="KW-0560">Oxidoreductase</keyword>
<name>A0A428QB19_9HYPO</name>
<dbReference type="InterPro" id="IPR002347">
    <property type="entry name" value="SDR_fam"/>
</dbReference>
<evidence type="ECO:0000256" key="1">
    <source>
        <dbReference type="ARBA" id="ARBA00023002"/>
    </source>
</evidence>
<gene>
    <name evidence="2" type="ORF">CEP54_005678</name>
</gene>
<dbReference type="STRING" id="1325734.A0A428QB19"/>
<sequence length="95" mass="10611">MSFWESLRGQFVTLPYPEQDCTGRVVIVTGSNTGLGLEAARHFVRLNASKVILACRNVDKGEAAKKDIEESTGRRHVAQVWHLDLCSYESVKSFV</sequence>
<accession>A0A428QB19</accession>
<reference evidence="2 3" key="1">
    <citation type="submission" date="2017-06" db="EMBL/GenBank/DDBJ databases">
        <title>Comparative genomic analysis of Ambrosia Fusariam Clade fungi.</title>
        <authorList>
            <person name="Stajich J.E."/>
            <person name="Carrillo J."/>
            <person name="Kijimoto T."/>
            <person name="Eskalen A."/>
            <person name="O'Donnell K."/>
            <person name="Kasson M."/>
        </authorList>
    </citation>
    <scope>NUCLEOTIDE SEQUENCE [LARGE SCALE GENOMIC DNA]</scope>
    <source>
        <strain evidence="2 3">NRRL62584</strain>
    </source>
</reference>
<dbReference type="PANTHER" id="PTHR43157">
    <property type="entry name" value="PHOSPHATIDYLINOSITOL-GLYCAN BIOSYNTHESIS CLASS F PROTEIN-RELATED"/>
    <property type="match status" value="1"/>
</dbReference>
<keyword evidence="3" id="KW-1185">Reference proteome</keyword>
<dbReference type="GO" id="GO:0016491">
    <property type="term" value="F:oxidoreductase activity"/>
    <property type="evidence" value="ECO:0007669"/>
    <property type="project" value="UniProtKB-KW"/>
</dbReference>
<dbReference type="SUPFAM" id="SSF51735">
    <property type="entry name" value="NAD(P)-binding Rossmann-fold domains"/>
    <property type="match status" value="1"/>
</dbReference>
<dbReference type="InterPro" id="IPR036291">
    <property type="entry name" value="NAD(P)-bd_dom_sf"/>
</dbReference>
<dbReference type="PANTHER" id="PTHR43157:SF31">
    <property type="entry name" value="PHOSPHATIDYLINOSITOL-GLYCAN BIOSYNTHESIS CLASS F PROTEIN"/>
    <property type="match status" value="1"/>
</dbReference>
<organism evidence="2 3">
    <name type="scientific">Fusarium duplospermum</name>
    <dbReference type="NCBI Taxonomy" id="1325734"/>
    <lineage>
        <taxon>Eukaryota</taxon>
        <taxon>Fungi</taxon>
        <taxon>Dikarya</taxon>
        <taxon>Ascomycota</taxon>
        <taxon>Pezizomycotina</taxon>
        <taxon>Sordariomycetes</taxon>
        <taxon>Hypocreomycetidae</taxon>
        <taxon>Hypocreales</taxon>
        <taxon>Nectriaceae</taxon>
        <taxon>Fusarium</taxon>
        <taxon>Fusarium solani species complex</taxon>
    </lineage>
</organism>
<dbReference type="Pfam" id="PF00106">
    <property type="entry name" value="adh_short"/>
    <property type="match status" value="1"/>
</dbReference>